<dbReference type="EMBL" id="UHFG01000004">
    <property type="protein sequence ID" value="SUN48781.1"/>
    <property type="molecule type" value="Genomic_DNA"/>
</dbReference>
<dbReference type="SMART" id="SM00530">
    <property type="entry name" value="HTH_XRE"/>
    <property type="match status" value="1"/>
</dbReference>
<dbReference type="Pfam" id="PF00717">
    <property type="entry name" value="Peptidase_S24"/>
    <property type="match status" value="1"/>
</dbReference>
<evidence type="ECO:0000259" key="4">
    <source>
        <dbReference type="PROSITE" id="PS50943"/>
    </source>
</evidence>
<dbReference type="SUPFAM" id="SSF51306">
    <property type="entry name" value="LexA/Signal peptidase"/>
    <property type="match status" value="1"/>
</dbReference>
<dbReference type="InterPro" id="IPR036286">
    <property type="entry name" value="LexA/Signal_pep-like_sf"/>
</dbReference>
<dbReference type="Gene3D" id="2.10.109.10">
    <property type="entry name" value="Umud Fragment, subunit A"/>
    <property type="match status" value="1"/>
</dbReference>
<dbReference type="Gene3D" id="1.10.260.40">
    <property type="entry name" value="lambda repressor-like DNA-binding domains"/>
    <property type="match status" value="1"/>
</dbReference>
<proteinExistence type="predicted"/>
<dbReference type="PANTHER" id="PTHR40661">
    <property type="match status" value="1"/>
</dbReference>
<name>A0A380JU85_STRDY</name>
<dbReference type="GO" id="GO:0003677">
    <property type="term" value="F:DNA binding"/>
    <property type="evidence" value="ECO:0007669"/>
    <property type="project" value="UniProtKB-KW"/>
</dbReference>
<protein>
    <submittedName>
        <fullName evidence="5">HTH-type transcriptional regulator rdgA</fullName>
    </submittedName>
</protein>
<dbReference type="PANTHER" id="PTHR40661:SF1">
    <property type="entry name" value="HTH CRO_C1-TYPE DOMAIN-CONTAINING PROTEIN"/>
    <property type="match status" value="1"/>
</dbReference>
<dbReference type="Pfam" id="PF12844">
    <property type="entry name" value="HTH_19"/>
    <property type="match status" value="1"/>
</dbReference>
<dbReference type="InterPro" id="IPR001387">
    <property type="entry name" value="Cro/C1-type_HTH"/>
</dbReference>
<organism evidence="5 6">
    <name type="scientific">Streptococcus dysgalactiae subsp. dysgalactiae</name>
    <dbReference type="NCBI Taxonomy" id="99822"/>
    <lineage>
        <taxon>Bacteria</taxon>
        <taxon>Bacillati</taxon>
        <taxon>Bacillota</taxon>
        <taxon>Bacilli</taxon>
        <taxon>Lactobacillales</taxon>
        <taxon>Streptococcaceae</taxon>
        <taxon>Streptococcus</taxon>
    </lineage>
</organism>
<dbReference type="RefSeq" id="WP_115245906.1">
    <property type="nucleotide sequence ID" value="NZ_UHFG01000004.1"/>
</dbReference>
<evidence type="ECO:0000256" key="3">
    <source>
        <dbReference type="ARBA" id="ARBA00023163"/>
    </source>
</evidence>
<dbReference type="AlphaFoldDB" id="A0A380JU85"/>
<dbReference type="SUPFAM" id="SSF47413">
    <property type="entry name" value="lambda repressor-like DNA-binding domains"/>
    <property type="match status" value="1"/>
</dbReference>
<dbReference type="InterPro" id="IPR015927">
    <property type="entry name" value="Peptidase_S24_S26A/B/C"/>
</dbReference>
<sequence>MFSGERLKELRKNKGYTQLDIANQLGINRASYSSWEVGRAKPNQSNLKRLGLILGVDSAYFESEFEIVTNYLRLNSVNKKSANEFVKELLTSQNELSEKIIPFYPIQVLENVPLSAGFGESFYDEYSYKTVYSDTEYNYDFASFIKGQSMEPMYLDGEVALFSESGFDYDGAVYAISLNGKAYIKRLYRENDRYRIVSFNPDYPDMFADENDDFRIVGKVIGHFKPIENNGV</sequence>
<accession>A0A380JU85</accession>
<feature type="domain" description="HTH cro/C1-type" evidence="4">
    <location>
        <begin position="7"/>
        <end position="61"/>
    </location>
</feature>
<dbReference type="CDD" id="cd06529">
    <property type="entry name" value="S24_LexA-like"/>
    <property type="match status" value="1"/>
</dbReference>
<evidence type="ECO:0000313" key="5">
    <source>
        <dbReference type="EMBL" id="SUN48781.1"/>
    </source>
</evidence>
<dbReference type="CDD" id="cd00093">
    <property type="entry name" value="HTH_XRE"/>
    <property type="match status" value="1"/>
</dbReference>
<keyword evidence="3" id="KW-0804">Transcription</keyword>
<evidence type="ECO:0000313" key="6">
    <source>
        <dbReference type="Proteomes" id="UP000254797"/>
    </source>
</evidence>
<dbReference type="Proteomes" id="UP000254797">
    <property type="component" value="Unassembled WGS sequence"/>
</dbReference>
<dbReference type="InterPro" id="IPR010982">
    <property type="entry name" value="Lambda_DNA-bd_dom_sf"/>
</dbReference>
<reference evidence="5 6" key="1">
    <citation type="submission" date="2018-06" db="EMBL/GenBank/DDBJ databases">
        <authorList>
            <consortium name="Pathogen Informatics"/>
            <person name="Doyle S."/>
        </authorList>
    </citation>
    <scope>NUCLEOTIDE SEQUENCE [LARGE SCALE GENOMIC DNA]</scope>
    <source>
        <strain evidence="5 6">NCTC4670</strain>
    </source>
</reference>
<dbReference type="InterPro" id="IPR039418">
    <property type="entry name" value="LexA-like"/>
</dbReference>
<keyword evidence="2" id="KW-0238">DNA-binding</keyword>
<dbReference type="PROSITE" id="PS50943">
    <property type="entry name" value="HTH_CROC1"/>
    <property type="match status" value="1"/>
</dbReference>
<gene>
    <name evidence="5" type="primary">rdgA</name>
    <name evidence="5" type="ORF">NCTC4670_00692</name>
</gene>
<keyword evidence="1" id="KW-0805">Transcription regulation</keyword>
<evidence type="ECO:0000256" key="2">
    <source>
        <dbReference type="ARBA" id="ARBA00023125"/>
    </source>
</evidence>
<evidence type="ECO:0000256" key="1">
    <source>
        <dbReference type="ARBA" id="ARBA00023015"/>
    </source>
</evidence>